<keyword evidence="1" id="KW-1133">Transmembrane helix</keyword>
<dbReference type="EMBL" id="JARKIF010000003">
    <property type="protein sequence ID" value="KAJ7643586.1"/>
    <property type="molecule type" value="Genomic_DNA"/>
</dbReference>
<keyword evidence="1" id="KW-0812">Transmembrane</keyword>
<sequence length="392" mass="43742">MHRQLPSPTHPMSLPCFGRRLSERGSYTPLNSYPNQHHLLPGGRRQKWTSRPSKLALATIGAACAVLALVVIGKGVILRITERRYNSLDNYQNLNSMPVTVSDVHGAPHTLVNQRAVVSSLYSDGFAIAVAVLGHSVRAANVSARLVLPYLEDKVSAKALCMARAVGWEPLPVSRIPPPHDGKDIYWRFADQYTKLSIWKLDQLGVESAVYLDADTLVRANFDELFDCPFNFAAVPDIYGGRRGFSVEFNAGVLALRTSSAVYENMRQKLATADYPLGEAEQAFLNLYFGGTAMRLPYIYNANLALKKRSPVLWQRLAREMRVVHYTAVKPFLNDPSDPAGVVLSPEDIEVAMEIGERHEDGVFREEIGWWRTAYQKMLLDRGHVISQCDSS</sequence>
<dbReference type="Pfam" id="PF01501">
    <property type="entry name" value="Glyco_transf_8"/>
    <property type="match status" value="1"/>
</dbReference>
<dbReference type="SUPFAM" id="SSF53448">
    <property type="entry name" value="Nucleotide-diphospho-sugar transferases"/>
    <property type="match status" value="1"/>
</dbReference>
<keyword evidence="3" id="KW-1185">Reference proteome</keyword>
<accession>A0AAD7CC05</accession>
<protein>
    <submittedName>
        <fullName evidence="2">Glycosyltransferase family 8 protein</fullName>
    </submittedName>
</protein>
<proteinExistence type="predicted"/>
<reference evidence="2" key="1">
    <citation type="submission" date="2023-03" db="EMBL/GenBank/DDBJ databases">
        <title>Massive genome expansion in bonnet fungi (Mycena s.s.) driven by repeated elements and novel gene families across ecological guilds.</title>
        <authorList>
            <consortium name="Lawrence Berkeley National Laboratory"/>
            <person name="Harder C.B."/>
            <person name="Miyauchi S."/>
            <person name="Viragh M."/>
            <person name="Kuo A."/>
            <person name="Thoen E."/>
            <person name="Andreopoulos B."/>
            <person name="Lu D."/>
            <person name="Skrede I."/>
            <person name="Drula E."/>
            <person name="Henrissat B."/>
            <person name="Morin E."/>
            <person name="Kohler A."/>
            <person name="Barry K."/>
            <person name="LaButti K."/>
            <person name="Morin E."/>
            <person name="Salamov A."/>
            <person name="Lipzen A."/>
            <person name="Mereny Z."/>
            <person name="Hegedus B."/>
            <person name="Baldrian P."/>
            <person name="Stursova M."/>
            <person name="Weitz H."/>
            <person name="Taylor A."/>
            <person name="Grigoriev I.V."/>
            <person name="Nagy L.G."/>
            <person name="Martin F."/>
            <person name="Kauserud H."/>
        </authorList>
    </citation>
    <scope>NUCLEOTIDE SEQUENCE</scope>
    <source>
        <strain evidence="2">9284</strain>
    </source>
</reference>
<dbReference type="InterPro" id="IPR050587">
    <property type="entry name" value="GNT1/Glycosyltrans_8"/>
</dbReference>
<keyword evidence="1" id="KW-0472">Membrane</keyword>
<evidence type="ECO:0000313" key="2">
    <source>
        <dbReference type="EMBL" id="KAJ7643586.1"/>
    </source>
</evidence>
<dbReference type="Gene3D" id="3.90.550.10">
    <property type="entry name" value="Spore Coat Polysaccharide Biosynthesis Protein SpsA, Chain A"/>
    <property type="match status" value="1"/>
</dbReference>
<organism evidence="2 3">
    <name type="scientific">Roridomyces roridus</name>
    <dbReference type="NCBI Taxonomy" id="1738132"/>
    <lineage>
        <taxon>Eukaryota</taxon>
        <taxon>Fungi</taxon>
        <taxon>Dikarya</taxon>
        <taxon>Basidiomycota</taxon>
        <taxon>Agaricomycotina</taxon>
        <taxon>Agaricomycetes</taxon>
        <taxon>Agaricomycetidae</taxon>
        <taxon>Agaricales</taxon>
        <taxon>Marasmiineae</taxon>
        <taxon>Mycenaceae</taxon>
        <taxon>Roridomyces</taxon>
    </lineage>
</organism>
<dbReference type="InterPro" id="IPR029044">
    <property type="entry name" value="Nucleotide-diphossugar_trans"/>
</dbReference>
<evidence type="ECO:0000256" key="1">
    <source>
        <dbReference type="SAM" id="Phobius"/>
    </source>
</evidence>
<dbReference type="AlphaFoldDB" id="A0AAD7CC05"/>
<dbReference type="InterPro" id="IPR002495">
    <property type="entry name" value="Glyco_trans_8"/>
</dbReference>
<name>A0AAD7CC05_9AGAR</name>
<dbReference type="PANTHER" id="PTHR11183">
    <property type="entry name" value="GLYCOGENIN SUBFAMILY MEMBER"/>
    <property type="match status" value="1"/>
</dbReference>
<dbReference type="Proteomes" id="UP001221142">
    <property type="component" value="Unassembled WGS sequence"/>
</dbReference>
<comment type="caution">
    <text evidence="2">The sequence shown here is derived from an EMBL/GenBank/DDBJ whole genome shotgun (WGS) entry which is preliminary data.</text>
</comment>
<gene>
    <name evidence="2" type="ORF">FB45DRAFT_823335</name>
</gene>
<evidence type="ECO:0000313" key="3">
    <source>
        <dbReference type="Proteomes" id="UP001221142"/>
    </source>
</evidence>
<feature type="transmembrane region" description="Helical" evidence="1">
    <location>
        <begin position="55"/>
        <end position="77"/>
    </location>
</feature>
<dbReference type="GO" id="GO:0016757">
    <property type="term" value="F:glycosyltransferase activity"/>
    <property type="evidence" value="ECO:0007669"/>
    <property type="project" value="InterPro"/>
</dbReference>